<dbReference type="VEuPathDB" id="FungiDB:PYU1_G006041"/>
<keyword evidence="1" id="KW-1133">Transmembrane helix</keyword>
<dbReference type="Gene3D" id="3.40.50.1820">
    <property type="entry name" value="alpha/beta hydrolase"/>
    <property type="match status" value="1"/>
</dbReference>
<dbReference type="HOGENOM" id="CLU_028087_0_0_1"/>
<dbReference type="InterPro" id="IPR029058">
    <property type="entry name" value="AB_hydrolase_fold"/>
</dbReference>
<dbReference type="EMBL" id="GL376625">
    <property type="status" value="NOT_ANNOTATED_CDS"/>
    <property type="molecule type" value="Genomic_DNA"/>
</dbReference>
<organism evidence="2 3">
    <name type="scientific">Globisporangium ultimum (strain ATCC 200006 / CBS 805.95 / DAOM BR144)</name>
    <name type="common">Pythium ultimum</name>
    <dbReference type="NCBI Taxonomy" id="431595"/>
    <lineage>
        <taxon>Eukaryota</taxon>
        <taxon>Sar</taxon>
        <taxon>Stramenopiles</taxon>
        <taxon>Oomycota</taxon>
        <taxon>Peronosporomycetes</taxon>
        <taxon>Pythiales</taxon>
        <taxon>Pythiaceae</taxon>
        <taxon>Globisporangium</taxon>
    </lineage>
</organism>
<dbReference type="eggNOG" id="ENOG502S48E">
    <property type="taxonomic scope" value="Eukaryota"/>
</dbReference>
<accession>K3WM61</accession>
<name>K3WM61_GLOUD</name>
<sequence length="561" mass="59435">MLNAKLPNLSPRTPRAHRVVLAIGTFVALVTVLLFQFSTTHGNSHANEESQIHHRALRNLATTTATPQPLRLHFTMKRSTMNVLGLSEFDVLANPVVSADKSVTYNAVATFQVGDVTHKYMIVDGVTYHVTESVQAGTATETTTCMVADALPQVNEILTALNGAKRVNSVQSSQSIDCPSNKLYKLSYGGDTFVLCSTLGSASGFKIYGADLNVEARFVSTAAAITAPTLSAEEAAVCGKLSESTALTTSTMNLLSGTSASSVMNIAAESTESATILADATCTCKGAMRPCIFFHGLGHATEGPLEDTSTYFGIAKANAPCCSSIKYASLNTVNQGWNNTALQQKVCDLSLSVSSTSNKATKSIEDTIIVAHSMGNNMLAGAIATGKCSLSKTSDWVAISGPMRGSMGPDYLLKNCGTFGLGGLITSIVGKCPADTATRALVYETGSYVPAVLQAQYDAAQVAYKQYVTAAMCSNGYTGLSSSDQSNYRLAATLMGHKSSENDGVVEYQSCAADIPRTQFANTYTSKFYVTKLNHMDTAFRHGDSASDNAMKPVKWFECLL</sequence>
<keyword evidence="1" id="KW-0812">Transmembrane</keyword>
<reference evidence="2" key="3">
    <citation type="submission" date="2015-02" db="UniProtKB">
        <authorList>
            <consortium name="EnsemblProtists"/>
        </authorList>
    </citation>
    <scope>IDENTIFICATION</scope>
    <source>
        <strain evidence="2">DAOM BR144</strain>
    </source>
</reference>
<evidence type="ECO:0000256" key="1">
    <source>
        <dbReference type="SAM" id="Phobius"/>
    </source>
</evidence>
<evidence type="ECO:0000313" key="2">
    <source>
        <dbReference type="EnsemblProtists" id="PYU1_T006053"/>
    </source>
</evidence>
<keyword evidence="1" id="KW-0472">Membrane</keyword>
<protein>
    <submittedName>
        <fullName evidence="2">Uncharacterized protein</fullName>
    </submittedName>
</protein>
<dbReference type="OMA" id="FTMLANP"/>
<dbReference type="PANTHER" id="PTHR22538">
    <property type="entry name" value="CILIA- AND FLAGELLA-ASSOCIATED PROTEIN 74"/>
    <property type="match status" value="1"/>
</dbReference>
<evidence type="ECO:0000313" key="3">
    <source>
        <dbReference type="Proteomes" id="UP000019132"/>
    </source>
</evidence>
<dbReference type="AlphaFoldDB" id="K3WM61"/>
<keyword evidence="3" id="KW-1185">Reference proteome</keyword>
<proteinExistence type="predicted"/>
<dbReference type="PANTHER" id="PTHR22538:SF1">
    <property type="entry name" value="VWFD DOMAIN-CONTAINING PROTEIN"/>
    <property type="match status" value="1"/>
</dbReference>
<dbReference type="InParanoid" id="K3WM61"/>
<dbReference type="EnsemblProtists" id="PYU1_T006053">
    <property type="protein sequence ID" value="PYU1_T006053"/>
    <property type="gene ID" value="PYU1_G006041"/>
</dbReference>
<feature type="transmembrane region" description="Helical" evidence="1">
    <location>
        <begin position="20"/>
        <end position="37"/>
    </location>
</feature>
<reference evidence="3" key="2">
    <citation type="submission" date="2010-04" db="EMBL/GenBank/DDBJ databases">
        <authorList>
            <person name="Buell R."/>
            <person name="Hamilton J."/>
            <person name="Hostetler J."/>
        </authorList>
    </citation>
    <scope>NUCLEOTIDE SEQUENCE [LARGE SCALE GENOMIC DNA]</scope>
    <source>
        <strain evidence="3">DAOM:BR144</strain>
    </source>
</reference>
<reference evidence="3" key="1">
    <citation type="journal article" date="2010" name="Genome Biol.">
        <title>Genome sequence of the necrotrophic plant pathogen Pythium ultimum reveals original pathogenicity mechanisms and effector repertoire.</title>
        <authorList>
            <person name="Levesque C.A."/>
            <person name="Brouwer H."/>
            <person name="Cano L."/>
            <person name="Hamilton J.P."/>
            <person name="Holt C."/>
            <person name="Huitema E."/>
            <person name="Raffaele S."/>
            <person name="Robideau G.P."/>
            <person name="Thines M."/>
            <person name="Win J."/>
            <person name="Zerillo M.M."/>
            <person name="Beakes G.W."/>
            <person name="Boore J.L."/>
            <person name="Busam D."/>
            <person name="Dumas B."/>
            <person name="Ferriera S."/>
            <person name="Fuerstenberg S.I."/>
            <person name="Gachon C.M."/>
            <person name="Gaulin E."/>
            <person name="Govers F."/>
            <person name="Grenville-Briggs L."/>
            <person name="Horner N."/>
            <person name="Hostetler J."/>
            <person name="Jiang R.H."/>
            <person name="Johnson J."/>
            <person name="Krajaejun T."/>
            <person name="Lin H."/>
            <person name="Meijer H.J."/>
            <person name="Moore B."/>
            <person name="Morris P."/>
            <person name="Phuntmart V."/>
            <person name="Puiu D."/>
            <person name="Shetty J."/>
            <person name="Stajich J.E."/>
            <person name="Tripathy S."/>
            <person name="Wawra S."/>
            <person name="van West P."/>
            <person name="Whitty B.R."/>
            <person name="Coutinho P.M."/>
            <person name="Henrissat B."/>
            <person name="Martin F."/>
            <person name="Thomas P.D."/>
            <person name="Tyler B.M."/>
            <person name="De Vries R.P."/>
            <person name="Kamoun S."/>
            <person name="Yandell M."/>
            <person name="Tisserat N."/>
            <person name="Buell C.R."/>
        </authorList>
    </citation>
    <scope>NUCLEOTIDE SEQUENCE</scope>
    <source>
        <strain evidence="3">DAOM:BR144</strain>
    </source>
</reference>
<dbReference type="Proteomes" id="UP000019132">
    <property type="component" value="Unassembled WGS sequence"/>
</dbReference>